<proteinExistence type="predicted"/>
<dbReference type="RefSeq" id="WP_101883886.1">
    <property type="nucleotide sequence ID" value="NZ_NIHT01000008.1"/>
</dbReference>
<dbReference type="AlphaFoldDB" id="A0A2N5PLA6"/>
<reference evidence="2 3" key="1">
    <citation type="journal article" date="2017" name="Genome Med.">
        <title>A novel Ruminococcus gnavus clade enriched in inflammatory bowel disease patients.</title>
        <authorList>
            <person name="Hall A.B."/>
            <person name="Yassour M."/>
            <person name="Sauk J."/>
            <person name="Garner A."/>
            <person name="Jiang X."/>
            <person name="Arthur T."/>
            <person name="Lagoudas G.K."/>
            <person name="Vatanen T."/>
            <person name="Fornelos N."/>
            <person name="Wilson R."/>
            <person name="Bertha M."/>
            <person name="Cohen M."/>
            <person name="Garber J."/>
            <person name="Khalili H."/>
            <person name="Gevers D."/>
            <person name="Ananthakrishnan A.N."/>
            <person name="Kugathasan S."/>
            <person name="Lander E.S."/>
            <person name="Blainey P."/>
            <person name="Vlamakis H."/>
            <person name="Xavier R.J."/>
            <person name="Huttenhower C."/>
        </authorList>
    </citation>
    <scope>NUCLEOTIDE SEQUENCE [LARGE SCALE GENOMIC DNA]</scope>
    <source>
        <strain evidence="2 3">RJX1125</strain>
    </source>
</reference>
<dbReference type="EMBL" id="NIHT01000008">
    <property type="protein sequence ID" value="PLT75932.1"/>
    <property type="molecule type" value="Genomic_DNA"/>
</dbReference>
<evidence type="ECO:0000313" key="3">
    <source>
        <dbReference type="Proteomes" id="UP000235093"/>
    </source>
</evidence>
<accession>A0A2N5PLA6</accession>
<dbReference type="Pfam" id="PF00550">
    <property type="entry name" value="PP-binding"/>
    <property type="match status" value="1"/>
</dbReference>
<comment type="caution">
    <text evidence="2">The sequence shown here is derived from an EMBL/GenBank/DDBJ whole genome shotgun (WGS) entry which is preliminary data.</text>
</comment>
<dbReference type="Proteomes" id="UP000235093">
    <property type="component" value="Unassembled WGS sequence"/>
</dbReference>
<organism evidence="2 3">
    <name type="scientific">Mediterraneibacter gnavus</name>
    <name type="common">Ruminococcus gnavus</name>
    <dbReference type="NCBI Taxonomy" id="33038"/>
    <lineage>
        <taxon>Bacteria</taxon>
        <taxon>Bacillati</taxon>
        <taxon>Bacillota</taxon>
        <taxon>Clostridia</taxon>
        <taxon>Lachnospirales</taxon>
        <taxon>Lachnospiraceae</taxon>
        <taxon>Mediterraneibacter</taxon>
    </lineage>
</organism>
<dbReference type="PROSITE" id="PS50075">
    <property type="entry name" value="CARRIER"/>
    <property type="match status" value="1"/>
</dbReference>
<name>A0A2N5PLA6_MEDGN</name>
<dbReference type="Gene3D" id="1.10.1200.10">
    <property type="entry name" value="ACP-like"/>
    <property type="match status" value="1"/>
</dbReference>
<dbReference type="InterPro" id="IPR036736">
    <property type="entry name" value="ACP-like_sf"/>
</dbReference>
<evidence type="ECO:0000313" key="2">
    <source>
        <dbReference type="EMBL" id="PLT75932.1"/>
    </source>
</evidence>
<dbReference type="SUPFAM" id="SSF47336">
    <property type="entry name" value="ACP-like"/>
    <property type="match status" value="1"/>
</dbReference>
<feature type="domain" description="Carrier" evidence="1">
    <location>
        <begin position="6"/>
        <end position="84"/>
    </location>
</feature>
<protein>
    <recommendedName>
        <fullName evidence="1">Carrier domain-containing protein</fullName>
    </recommendedName>
</protein>
<dbReference type="InterPro" id="IPR009081">
    <property type="entry name" value="PP-bd_ACP"/>
</dbReference>
<gene>
    <name evidence="2" type="ORF">CDL23_06330</name>
</gene>
<evidence type="ECO:0000259" key="1">
    <source>
        <dbReference type="PROSITE" id="PS50075"/>
    </source>
</evidence>
<sequence>MSTNHENRSELTKKVKELLSKVLDIEEDEMQLDTLLFKELAIESAETLEITFRLEQEFSISIGEAEFWNIANLIANEDMIVDGNFTEEAKTLIKENISITDSEIEELHSPFEIYDYISVKDLVDYLEKKLN</sequence>